<dbReference type="InterPro" id="IPR036390">
    <property type="entry name" value="WH_DNA-bd_sf"/>
</dbReference>
<evidence type="ECO:0000313" key="2">
    <source>
        <dbReference type="EMBL" id="PZG18751.1"/>
    </source>
</evidence>
<organism evidence="2 3">
    <name type="scientific">Nonomuraea aridisoli</name>
    <dbReference type="NCBI Taxonomy" id="2070368"/>
    <lineage>
        <taxon>Bacteria</taxon>
        <taxon>Bacillati</taxon>
        <taxon>Actinomycetota</taxon>
        <taxon>Actinomycetes</taxon>
        <taxon>Streptosporangiales</taxon>
        <taxon>Streptosporangiaceae</taxon>
        <taxon>Nonomuraea</taxon>
    </lineage>
</organism>
<evidence type="ECO:0000259" key="1">
    <source>
        <dbReference type="PROSITE" id="PS50995"/>
    </source>
</evidence>
<name>A0A2W2E8M7_9ACTN</name>
<dbReference type="EMBL" id="POUD01000048">
    <property type="protein sequence ID" value="PZG18751.1"/>
    <property type="molecule type" value="Genomic_DNA"/>
</dbReference>
<dbReference type="PROSITE" id="PS50995">
    <property type="entry name" value="HTH_MARR_2"/>
    <property type="match status" value="1"/>
</dbReference>
<reference evidence="2 3" key="1">
    <citation type="submission" date="2018-01" db="EMBL/GenBank/DDBJ databases">
        <title>Draft genome sequence of Nonomuraea sp. KC333.</title>
        <authorList>
            <person name="Sahin N."/>
            <person name="Saygin H."/>
            <person name="Ay H."/>
        </authorList>
    </citation>
    <scope>NUCLEOTIDE SEQUENCE [LARGE SCALE GENOMIC DNA]</scope>
    <source>
        <strain evidence="2 3">KC333</strain>
    </source>
</reference>
<dbReference type="Gene3D" id="1.10.10.10">
    <property type="entry name" value="Winged helix-like DNA-binding domain superfamily/Winged helix DNA-binding domain"/>
    <property type="match status" value="1"/>
</dbReference>
<dbReference type="InterPro" id="IPR000835">
    <property type="entry name" value="HTH_MarR-typ"/>
</dbReference>
<comment type="caution">
    <text evidence="2">The sequence shown here is derived from an EMBL/GenBank/DDBJ whole genome shotgun (WGS) entry which is preliminary data.</text>
</comment>
<dbReference type="Proteomes" id="UP000249304">
    <property type="component" value="Unassembled WGS sequence"/>
</dbReference>
<evidence type="ECO:0000313" key="3">
    <source>
        <dbReference type="Proteomes" id="UP000249304"/>
    </source>
</evidence>
<dbReference type="Pfam" id="PF12802">
    <property type="entry name" value="MarR_2"/>
    <property type="match status" value="1"/>
</dbReference>
<dbReference type="PRINTS" id="PR00598">
    <property type="entry name" value="HTHMARR"/>
</dbReference>
<dbReference type="SUPFAM" id="SSF46785">
    <property type="entry name" value="Winged helix' DNA-binding domain"/>
    <property type="match status" value="1"/>
</dbReference>
<accession>A0A2W2E8M7</accession>
<keyword evidence="3" id="KW-1185">Reference proteome</keyword>
<dbReference type="InterPro" id="IPR036388">
    <property type="entry name" value="WH-like_DNA-bd_sf"/>
</dbReference>
<feature type="domain" description="HTH marR-type" evidence="1">
    <location>
        <begin position="1"/>
        <end position="122"/>
    </location>
</feature>
<dbReference type="GO" id="GO:0006950">
    <property type="term" value="P:response to stress"/>
    <property type="evidence" value="ECO:0007669"/>
    <property type="project" value="TreeGrafter"/>
</dbReference>
<gene>
    <name evidence="2" type="ORF">C1J01_14185</name>
</gene>
<dbReference type="AlphaFoldDB" id="A0A2W2E8M7"/>
<dbReference type="InterPro" id="IPR039422">
    <property type="entry name" value="MarR/SlyA-like"/>
</dbReference>
<dbReference type="OrthoDB" id="162531at2"/>
<dbReference type="GO" id="GO:0003700">
    <property type="term" value="F:DNA-binding transcription factor activity"/>
    <property type="evidence" value="ECO:0007669"/>
    <property type="project" value="InterPro"/>
</dbReference>
<sequence>MVLNGQITADVAGLRPVDLYVLNLLDIDGETTPGDLAKRTALTTGAVTKLIDRLARLGLVQRSHDMSDRRRVRLTIAEKATENVGEGASLFTPIAKRMDDLISSYSAEHRAVVFDFLVRATEELHEITNEMQNRRVRDRTPH</sequence>
<dbReference type="SMART" id="SM00347">
    <property type="entry name" value="HTH_MARR"/>
    <property type="match status" value="1"/>
</dbReference>
<dbReference type="PANTHER" id="PTHR33164:SF106">
    <property type="entry name" value="TRANSCRIPTIONAL REGULATORY PROTEIN"/>
    <property type="match status" value="1"/>
</dbReference>
<dbReference type="PANTHER" id="PTHR33164">
    <property type="entry name" value="TRANSCRIPTIONAL REGULATOR, MARR FAMILY"/>
    <property type="match status" value="1"/>
</dbReference>
<proteinExistence type="predicted"/>
<protein>
    <submittedName>
        <fullName evidence="2">MarR family transcriptional regulator</fullName>
    </submittedName>
</protein>